<dbReference type="Proteomes" id="UP000030693">
    <property type="component" value="Unassembled WGS sequence"/>
</dbReference>
<evidence type="ECO:0000259" key="5">
    <source>
        <dbReference type="PROSITE" id="PS50179"/>
    </source>
</evidence>
<sequence length="579" mass="61106">MFPLAPHLLELCFIKAGPAFQVHACSREFLNVLIKTFPEQPQDLINPVHKKILALLYKWHQTIGQHARYRLFLAPLNHLYTLFRTKGFKFPEIPQSELSALMESMSFLSESELRRIDQEAQSARLEYLLQQNSKQCIEEANDLMKAMVGYDPDTMPDYAAEVRSQLADIEAAAIGLAQAISNSINNDTEDTPRVLTEPMQQDYIRCKASQKRLMAILNDAPADEEIDEQRIAQYLQVNDTINTALRAVDAYIIGEPLSPTALSLASGSSLLGPSAGLAAPADTNVSNLLDMSSPPGAGAPHAASTPSASSAVLGNLLDLDLTLPAPAAAPVVGASPVAFADPFSGFGTPSADSAEPSSVASTQSSSAYLLDAGLAAAPASGPGDSFSSLFANLSMSDSASSPAGPVDMGSVSASPVVSGAPAASTAIAPPPMPAGAVVLDASGIRIELSTIRSRALDASEAQKYEIPVNRALELVAKIHNTDPSGTAIKSFVLMLAVQKVMKLELLPSSSSQAGPAGSAPISQPFTILFHKPTDGQAGPTFRILYKISFNRVVPNNPAVAPVPVALSGELHNLPVHQFQ</sequence>
<dbReference type="GO" id="GO:0006896">
    <property type="term" value="P:Golgi to vacuole transport"/>
    <property type="evidence" value="ECO:0007669"/>
    <property type="project" value="TreeGrafter"/>
</dbReference>
<accession>A0A058Z980</accession>
<organism evidence="8">
    <name type="scientific">Fonticula alba</name>
    <name type="common">Slime mold</name>
    <dbReference type="NCBI Taxonomy" id="691883"/>
    <lineage>
        <taxon>Eukaryota</taxon>
        <taxon>Rotosphaerida</taxon>
        <taxon>Fonticulaceae</taxon>
        <taxon>Fonticula</taxon>
    </lineage>
</organism>
<proteinExistence type="predicted"/>
<evidence type="ECO:0000259" key="7">
    <source>
        <dbReference type="PROSITE" id="PS50909"/>
    </source>
</evidence>
<dbReference type="eggNOG" id="KOG1087">
    <property type="taxonomic scope" value="Eukaryota"/>
</dbReference>
<dbReference type="EMBL" id="KB932205">
    <property type="protein sequence ID" value="KCV70067.1"/>
    <property type="molecule type" value="Genomic_DNA"/>
</dbReference>
<dbReference type="PROSITE" id="PS50180">
    <property type="entry name" value="GAE"/>
    <property type="match status" value="1"/>
</dbReference>
<dbReference type="GO" id="GO:0006895">
    <property type="term" value="P:Golgi to endosome transport"/>
    <property type="evidence" value="ECO:0007669"/>
    <property type="project" value="TreeGrafter"/>
</dbReference>
<dbReference type="GO" id="GO:0005802">
    <property type="term" value="C:trans-Golgi network"/>
    <property type="evidence" value="ECO:0007669"/>
    <property type="project" value="TreeGrafter"/>
</dbReference>
<dbReference type="OrthoDB" id="2018246at2759"/>
<comment type="subcellular location">
    <subcellularLocation>
        <location evidence="1">Golgi apparatus</location>
        <location evidence="1">trans-Golgi network</location>
    </subcellularLocation>
</comment>
<evidence type="ECO:0000256" key="4">
    <source>
        <dbReference type="ARBA" id="ARBA00023034"/>
    </source>
</evidence>
<dbReference type="AlphaFoldDB" id="A0A058Z980"/>
<evidence type="ECO:0000313" key="9">
    <source>
        <dbReference type="Proteomes" id="UP000030693"/>
    </source>
</evidence>
<dbReference type="InterPro" id="IPR004152">
    <property type="entry name" value="GAT_dom"/>
</dbReference>
<evidence type="ECO:0000256" key="2">
    <source>
        <dbReference type="ARBA" id="ARBA00022448"/>
    </source>
</evidence>
<keyword evidence="4" id="KW-0333">Golgi apparatus</keyword>
<dbReference type="SUPFAM" id="SSF49348">
    <property type="entry name" value="Clathrin adaptor appendage domain"/>
    <property type="match status" value="1"/>
</dbReference>
<protein>
    <recommendedName>
        <fullName evidence="10">VHS domain-containing protein</fullName>
    </recommendedName>
</protein>
<evidence type="ECO:0000256" key="3">
    <source>
        <dbReference type="ARBA" id="ARBA00022927"/>
    </source>
</evidence>
<dbReference type="GeneID" id="20528255"/>
<evidence type="ECO:0000256" key="1">
    <source>
        <dbReference type="ARBA" id="ARBA00004601"/>
    </source>
</evidence>
<dbReference type="InterPro" id="IPR002014">
    <property type="entry name" value="VHS_dom"/>
</dbReference>
<feature type="domain" description="GAT" evidence="7">
    <location>
        <begin position="118"/>
        <end position="253"/>
    </location>
</feature>
<dbReference type="InterPro" id="IPR038425">
    <property type="entry name" value="GAT_sf"/>
</dbReference>
<evidence type="ECO:0000313" key="8">
    <source>
        <dbReference type="EMBL" id="KCV70067.1"/>
    </source>
</evidence>
<dbReference type="RefSeq" id="XP_009495673.1">
    <property type="nucleotide sequence ID" value="XM_009497398.1"/>
</dbReference>
<dbReference type="GO" id="GO:0035091">
    <property type="term" value="F:phosphatidylinositol binding"/>
    <property type="evidence" value="ECO:0007669"/>
    <property type="project" value="InterPro"/>
</dbReference>
<dbReference type="InterPro" id="IPR008942">
    <property type="entry name" value="ENTH_VHS"/>
</dbReference>
<dbReference type="InterPro" id="IPR052653">
    <property type="entry name" value="ARF-binding"/>
</dbReference>
<keyword evidence="9" id="KW-1185">Reference proteome</keyword>
<dbReference type="Pfam" id="PF02883">
    <property type="entry name" value="Alpha_adaptinC2"/>
    <property type="match status" value="1"/>
</dbReference>
<dbReference type="PROSITE" id="PS50179">
    <property type="entry name" value="VHS"/>
    <property type="match status" value="1"/>
</dbReference>
<dbReference type="InterPro" id="IPR013041">
    <property type="entry name" value="Clathrin_app_Ig-like_sf"/>
</dbReference>
<evidence type="ECO:0000259" key="6">
    <source>
        <dbReference type="PROSITE" id="PS50180"/>
    </source>
</evidence>
<dbReference type="SUPFAM" id="SSF89009">
    <property type="entry name" value="GAT-like domain"/>
    <property type="match status" value="1"/>
</dbReference>
<evidence type="ECO:0008006" key="10">
    <source>
        <dbReference type="Google" id="ProtNLM"/>
    </source>
</evidence>
<keyword evidence="3" id="KW-0653">Protein transport</keyword>
<feature type="domain" description="GAE" evidence="6">
    <location>
        <begin position="431"/>
        <end position="563"/>
    </location>
</feature>
<dbReference type="STRING" id="691883.A0A058Z980"/>
<dbReference type="PANTHER" id="PTHR47180">
    <property type="entry name" value="ADP-RIBOSYLATION FACTOR-BINDING PROTEIN GGA1-RELATED"/>
    <property type="match status" value="1"/>
</dbReference>
<gene>
    <name evidence="8" type="ORF">H696_03530</name>
</gene>
<dbReference type="SUPFAM" id="SSF48464">
    <property type="entry name" value="ENTH/VHS domain"/>
    <property type="match status" value="1"/>
</dbReference>
<reference evidence="8" key="1">
    <citation type="submission" date="2013-04" db="EMBL/GenBank/DDBJ databases">
        <title>The Genome Sequence of Fonticula alba ATCC 38817.</title>
        <authorList>
            <consortium name="The Broad Institute Genomics Platform"/>
            <person name="Russ C."/>
            <person name="Cuomo C."/>
            <person name="Burger G."/>
            <person name="Gray M.W."/>
            <person name="Holland P.W.H."/>
            <person name="King N."/>
            <person name="Lang F.B.F."/>
            <person name="Roger A.J."/>
            <person name="Ruiz-Trillo I."/>
            <person name="Brown M."/>
            <person name="Walker B."/>
            <person name="Young S."/>
            <person name="Zeng Q."/>
            <person name="Gargeya S."/>
            <person name="Fitzgerald M."/>
            <person name="Haas B."/>
            <person name="Abouelleil A."/>
            <person name="Allen A.W."/>
            <person name="Alvarado L."/>
            <person name="Arachchi H.M."/>
            <person name="Berlin A.M."/>
            <person name="Chapman S.B."/>
            <person name="Gainer-Dewar J."/>
            <person name="Goldberg J."/>
            <person name="Griggs A."/>
            <person name="Gujja S."/>
            <person name="Hansen M."/>
            <person name="Howarth C."/>
            <person name="Imamovic A."/>
            <person name="Ireland A."/>
            <person name="Larimer J."/>
            <person name="McCowan C."/>
            <person name="Murphy C."/>
            <person name="Pearson M."/>
            <person name="Poon T.W."/>
            <person name="Priest M."/>
            <person name="Roberts A."/>
            <person name="Saif S."/>
            <person name="Shea T."/>
            <person name="Sisk P."/>
            <person name="Sykes S."/>
            <person name="Wortman J."/>
            <person name="Nusbaum C."/>
            <person name="Birren B."/>
        </authorList>
    </citation>
    <scope>NUCLEOTIDE SEQUENCE [LARGE SCALE GENOMIC DNA]</scope>
    <source>
        <strain evidence="8">ATCC 38817</strain>
    </source>
</reference>
<dbReference type="Gene3D" id="1.20.58.160">
    <property type="match status" value="1"/>
</dbReference>
<dbReference type="GO" id="GO:0043328">
    <property type="term" value="P:protein transport to vacuole involved in ubiquitin-dependent protein catabolic process via the multivesicular body sorting pathway"/>
    <property type="evidence" value="ECO:0007669"/>
    <property type="project" value="TreeGrafter"/>
</dbReference>
<dbReference type="Pfam" id="PF00790">
    <property type="entry name" value="VHS"/>
    <property type="match status" value="1"/>
</dbReference>
<dbReference type="GO" id="GO:0005829">
    <property type="term" value="C:cytosol"/>
    <property type="evidence" value="ECO:0007669"/>
    <property type="project" value="GOC"/>
</dbReference>
<dbReference type="PANTHER" id="PTHR47180:SF1">
    <property type="entry name" value="ADP-RIBOSYLATION FACTOR-BINDING PROTEIN GGA1-RELATED"/>
    <property type="match status" value="1"/>
</dbReference>
<dbReference type="GO" id="GO:0043130">
    <property type="term" value="F:ubiquitin binding"/>
    <property type="evidence" value="ECO:0007669"/>
    <property type="project" value="InterPro"/>
</dbReference>
<feature type="domain" description="VHS" evidence="5">
    <location>
        <begin position="1"/>
        <end position="91"/>
    </location>
</feature>
<dbReference type="InterPro" id="IPR008152">
    <property type="entry name" value="Clathrin_a/b/g-adaptin_app_Ig"/>
</dbReference>
<dbReference type="Gene3D" id="2.60.40.1230">
    <property type="match status" value="1"/>
</dbReference>
<dbReference type="Gene3D" id="1.25.40.90">
    <property type="match status" value="1"/>
</dbReference>
<name>A0A058Z980_FONAL</name>
<dbReference type="InterPro" id="IPR008153">
    <property type="entry name" value="GAE_dom"/>
</dbReference>
<dbReference type="PROSITE" id="PS50909">
    <property type="entry name" value="GAT"/>
    <property type="match status" value="1"/>
</dbReference>
<keyword evidence="2" id="KW-0813">Transport</keyword>